<dbReference type="EMBL" id="WOCE01000021">
    <property type="protein sequence ID" value="KAE9590361.1"/>
    <property type="molecule type" value="Genomic_DNA"/>
</dbReference>
<organism evidence="2 3">
    <name type="scientific">Lupinus albus</name>
    <name type="common">White lupine</name>
    <name type="synonym">Lupinus termis</name>
    <dbReference type="NCBI Taxonomy" id="3870"/>
    <lineage>
        <taxon>Eukaryota</taxon>
        <taxon>Viridiplantae</taxon>
        <taxon>Streptophyta</taxon>
        <taxon>Embryophyta</taxon>
        <taxon>Tracheophyta</taxon>
        <taxon>Spermatophyta</taxon>
        <taxon>Magnoliopsida</taxon>
        <taxon>eudicotyledons</taxon>
        <taxon>Gunneridae</taxon>
        <taxon>Pentapetalae</taxon>
        <taxon>rosids</taxon>
        <taxon>fabids</taxon>
        <taxon>Fabales</taxon>
        <taxon>Fabaceae</taxon>
        <taxon>Papilionoideae</taxon>
        <taxon>50 kb inversion clade</taxon>
        <taxon>genistoids sensu lato</taxon>
        <taxon>core genistoids</taxon>
        <taxon>Genisteae</taxon>
        <taxon>Lupinus</taxon>
    </lineage>
</organism>
<feature type="domain" description="F-box associated beta-propeller type 3" evidence="1">
    <location>
        <begin position="100"/>
        <end position="306"/>
    </location>
</feature>
<evidence type="ECO:0000313" key="2">
    <source>
        <dbReference type="EMBL" id="KAE9590361.1"/>
    </source>
</evidence>
<keyword evidence="3" id="KW-1185">Reference proteome</keyword>
<evidence type="ECO:0000313" key="3">
    <source>
        <dbReference type="Proteomes" id="UP000447434"/>
    </source>
</evidence>
<dbReference type="InterPro" id="IPR017451">
    <property type="entry name" value="F-box-assoc_interact_dom"/>
</dbReference>
<protein>
    <submittedName>
        <fullName evidence="2">Putative F-box domain, galactose oxidase/kelch, beta-propeller, kelch-type beta propeller</fullName>
    </submittedName>
</protein>
<dbReference type="NCBIfam" id="TIGR01640">
    <property type="entry name" value="F_box_assoc_1"/>
    <property type="match status" value="1"/>
</dbReference>
<dbReference type="Pfam" id="PF08268">
    <property type="entry name" value="FBA_3"/>
    <property type="match status" value="1"/>
</dbReference>
<dbReference type="AlphaFoldDB" id="A0A6A5LID3"/>
<dbReference type="SUPFAM" id="SSF50965">
    <property type="entry name" value="Galactose oxidase, central domain"/>
    <property type="match status" value="1"/>
</dbReference>
<sequence length="368" mass="42319">MGGMAELGEDLVENILLRLSVKSLVRFKCVDRSWDVLFKTPTFVKNHLHINRNEEILMISHNHHYKWVNIVKNSTSTVDTTYLFPDFNSENYVDGSVFTFNTQGHCNGVLCICLTFKHEIIPGEGIHKFYLWNPATREVKVVPPPPLPYCTDQYDCIFGFGADPNSINDLKVVNLIFQDKNNLSTYVVLYNLITNSWTFITTDLISVVPNHFSCDLKGFLAKGFCYWIISLGCFDDEKILRFNFRNNQFHILKRPPTSVGFYLDFINEVNDSTAYVVHGFEENFSHKVEIWILEKDKWTKNYTFPPFEYLDGLYAIWKGGAEFLGIAASGSCFHIFNSDSQRIRVVNITSDYAGIVCKYVESITSLSF</sequence>
<proteinExistence type="predicted"/>
<accession>A0A6A5LID3</accession>
<reference evidence="3" key="1">
    <citation type="journal article" date="2020" name="Nat. Commun.">
        <title>Genome sequence of the cluster root forming white lupin.</title>
        <authorList>
            <person name="Hufnagel B."/>
            <person name="Marques A."/>
            <person name="Soriano A."/>
            <person name="Marques L."/>
            <person name="Divol F."/>
            <person name="Doumas P."/>
            <person name="Sallet E."/>
            <person name="Mancinotti D."/>
            <person name="Carrere S."/>
            <person name="Marande W."/>
            <person name="Arribat S."/>
            <person name="Keller J."/>
            <person name="Huneau C."/>
            <person name="Blein T."/>
            <person name="Aime D."/>
            <person name="Laguerre M."/>
            <person name="Taylor J."/>
            <person name="Schubert V."/>
            <person name="Nelson M."/>
            <person name="Geu-Flores F."/>
            <person name="Crespi M."/>
            <person name="Gallardo-Guerrero K."/>
            <person name="Delaux P.-M."/>
            <person name="Salse J."/>
            <person name="Berges H."/>
            <person name="Guyot R."/>
            <person name="Gouzy J."/>
            <person name="Peret B."/>
        </authorList>
    </citation>
    <scope>NUCLEOTIDE SEQUENCE [LARGE SCALE GENOMIC DNA]</scope>
    <source>
        <strain evidence="3">cv. Amiga</strain>
    </source>
</reference>
<dbReference type="InterPro" id="IPR036047">
    <property type="entry name" value="F-box-like_dom_sf"/>
</dbReference>
<dbReference type="OrthoDB" id="1415606at2759"/>
<gene>
    <name evidence="2" type="ORF">Lalb_Chr21g0318781</name>
</gene>
<comment type="caution">
    <text evidence="2">The sequence shown here is derived from an EMBL/GenBank/DDBJ whole genome shotgun (WGS) entry which is preliminary data.</text>
</comment>
<dbReference type="InterPro" id="IPR015915">
    <property type="entry name" value="Kelch-typ_b-propeller"/>
</dbReference>
<dbReference type="CDD" id="cd22157">
    <property type="entry name" value="F-box_AtFBW1-like"/>
    <property type="match status" value="1"/>
</dbReference>
<evidence type="ECO:0000259" key="1">
    <source>
        <dbReference type="Pfam" id="PF08268"/>
    </source>
</evidence>
<dbReference type="InterPro" id="IPR013187">
    <property type="entry name" value="F-box-assoc_dom_typ3"/>
</dbReference>
<name>A0A6A5LID3_LUPAL</name>
<dbReference type="SUPFAM" id="SSF81383">
    <property type="entry name" value="F-box domain"/>
    <property type="match status" value="1"/>
</dbReference>
<dbReference type="InterPro" id="IPR050796">
    <property type="entry name" value="SCF_F-box_component"/>
</dbReference>
<dbReference type="PANTHER" id="PTHR31672:SF13">
    <property type="entry name" value="F-BOX PROTEIN CPR30-LIKE"/>
    <property type="match status" value="1"/>
</dbReference>
<dbReference type="PANTHER" id="PTHR31672">
    <property type="entry name" value="BNACNNG10540D PROTEIN"/>
    <property type="match status" value="1"/>
</dbReference>
<dbReference type="Gene3D" id="2.120.10.80">
    <property type="entry name" value="Kelch-type beta propeller"/>
    <property type="match status" value="1"/>
</dbReference>
<dbReference type="InterPro" id="IPR011043">
    <property type="entry name" value="Gal_Oxase/kelch_b-propeller"/>
</dbReference>
<dbReference type="Proteomes" id="UP000447434">
    <property type="component" value="Chromosome 21"/>
</dbReference>